<proteinExistence type="inferred from homology"/>
<evidence type="ECO:0000256" key="2">
    <source>
        <dbReference type="ARBA" id="ARBA00022448"/>
    </source>
</evidence>
<feature type="transmembrane region" description="Helical" evidence="7">
    <location>
        <begin position="59"/>
        <end position="90"/>
    </location>
</feature>
<dbReference type="Pfam" id="PF00528">
    <property type="entry name" value="BPD_transp_1"/>
    <property type="match status" value="1"/>
</dbReference>
<name>A0A2M9XGM1_9LEPT</name>
<comment type="subcellular location">
    <subcellularLocation>
        <location evidence="1 7">Cell membrane</location>
        <topology evidence="1 7">Multi-pass membrane protein</topology>
    </subcellularLocation>
</comment>
<dbReference type="GO" id="GO:0055085">
    <property type="term" value="P:transmembrane transport"/>
    <property type="evidence" value="ECO:0007669"/>
    <property type="project" value="InterPro"/>
</dbReference>
<dbReference type="InterPro" id="IPR035906">
    <property type="entry name" value="MetI-like_sf"/>
</dbReference>
<evidence type="ECO:0000256" key="1">
    <source>
        <dbReference type="ARBA" id="ARBA00004651"/>
    </source>
</evidence>
<dbReference type="AlphaFoldDB" id="A0A2M9XGM1"/>
<sequence>MKTLNLLRYGTISLYLGLVIFGILFKSAPTELNLKESFLPPSFDFPFGKDRLGRDVFSMFAYGSLATFLFAFPARVLTLVVASLIGLASYTSPFFKKNVFSPLSSVFVSLPSLLLALLVVQVFGAGPGPLFLAIILGDWAQAYETVRAKIDEVSTSGYALAASCFGASKSYVFRAHLLPQAFQILRVLLFTGLPAVVMTLAIFGFLGISAGGEVFGPGLGEQIAFSKDYAQNAPWSLVFPTLGILGLVMTVGGKRP</sequence>
<dbReference type="RefSeq" id="WP_100705618.1">
    <property type="nucleotide sequence ID" value="NZ_NPDL01000002.1"/>
</dbReference>
<accession>A0A2M9XGM1</accession>
<feature type="transmembrane region" description="Helical" evidence="7">
    <location>
        <begin position="110"/>
        <end position="137"/>
    </location>
</feature>
<dbReference type="InterPro" id="IPR000515">
    <property type="entry name" value="MetI-like"/>
</dbReference>
<dbReference type="CDD" id="cd06261">
    <property type="entry name" value="TM_PBP2"/>
    <property type="match status" value="1"/>
</dbReference>
<dbReference type="PROSITE" id="PS50928">
    <property type="entry name" value="ABC_TM1"/>
    <property type="match status" value="1"/>
</dbReference>
<comment type="similarity">
    <text evidence="7">Belongs to the binding-protein-dependent transport system permease family.</text>
</comment>
<evidence type="ECO:0000313" key="9">
    <source>
        <dbReference type="EMBL" id="PJZ26823.1"/>
    </source>
</evidence>
<keyword evidence="10" id="KW-1185">Reference proteome</keyword>
<evidence type="ECO:0000256" key="6">
    <source>
        <dbReference type="ARBA" id="ARBA00023136"/>
    </source>
</evidence>
<evidence type="ECO:0000256" key="5">
    <source>
        <dbReference type="ARBA" id="ARBA00022989"/>
    </source>
</evidence>
<dbReference type="GO" id="GO:0005886">
    <property type="term" value="C:plasma membrane"/>
    <property type="evidence" value="ECO:0007669"/>
    <property type="project" value="UniProtKB-SubCell"/>
</dbReference>
<feature type="transmembrane region" description="Helical" evidence="7">
    <location>
        <begin position="6"/>
        <end position="25"/>
    </location>
</feature>
<dbReference type="InterPro" id="IPR050366">
    <property type="entry name" value="BP-dependent_transpt_permease"/>
</dbReference>
<evidence type="ECO:0000256" key="4">
    <source>
        <dbReference type="ARBA" id="ARBA00022692"/>
    </source>
</evidence>
<feature type="domain" description="ABC transmembrane type-1" evidence="8">
    <location>
        <begin position="64"/>
        <end position="250"/>
    </location>
</feature>
<comment type="caution">
    <text evidence="9">The sequence shown here is derived from an EMBL/GenBank/DDBJ whole genome shotgun (WGS) entry which is preliminary data.</text>
</comment>
<keyword evidence="4 7" id="KW-0812">Transmembrane</keyword>
<gene>
    <name evidence="9" type="ORF">CH357_04875</name>
</gene>
<evidence type="ECO:0000256" key="3">
    <source>
        <dbReference type="ARBA" id="ARBA00022475"/>
    </source>
</evidence>
<feature type="transmembrane region" description="Helical" evidence="7">
    <location>
        <begin position="232"/>
        <end position="252"/>
    </location>
</feature>
<evidence type="ECO:0000256" key="7">
    <source>
        <dbReference type="RuleBase" id="RU363032"/>
    </source>
</evidence>
<dbReference type="PANTHER" id="PTHR43386:SF1">
    <property type="entry name" value="D,D-DIPEPTIDE TRANSPORT SYSTEM PERMEASE PROTEIN DDPC-RELATED"/>
    <property type="match status" value="1"/>
</dbReference>
<organism evidence="9 10">
    <name type="scientific">Leptospira hartskeerlii</name>
    <dbReference type="NCBI Taxonomy" id="2023177"/>
    <lineage>
        <taxon>Bacteria</taxon>
        <taxon>Pseudomonadati</taxon>
        <taxon>Spirochaetota</taxon>
        <taxon>Spirochaetia</taxon>
        <taxon>Leptospirales</taxon>
        <taxon>Leptospiraceae</taxon>
        <taxon>Leptospira</taxon>
    </lineage>
</organism>
<reference evidence="9 10" key="1">
    <citation type="submission" date="2017-07" db="EMBL/GenBank/DDBJ databases">
        <title>Leptospira spp. isolated from tropical soils.</title>
        <authorList>
            <person name="Thibeaux R."/>
            <person name="Iraola G."/>
            <person name="Ferres I."/>
            <person name="Bierque E."/>
            <person name="Girault D."/>
            <person name="Soupe-Gilbert M.-E."/>
            <person name="Picardeau M."/>
            <person name="Goarant C."/>
        </authorList>
    </citation>
    <scope>NUCLEOTIDE SEQUENCE [LARGE SCALE GENOMIC DNA]</scope>
    <source>
        <strain evidence="9 10">MCA1-C-A1</strain>
    </source>
</reference>
<feature type="transmembrane region" description="Helical" evidence="7">
    <location>
        <begin position="187"/>
        <end position="212"/>
    </location>
</feature>
<keyword evidence="6 7" id="KW-0472">Membrane</keyword>
<evidence type="ECO:0000259" key="8">
    <source>
        <dbReference type="PROSITE" id="PS50928"/>
    </source>
</evidence>
<dbReference type="EMBL" id="NPDN01000002">
    <property type="protein sequence ID" value="PJZ26823.1"/>
    <property type="molecule type" value="Genomic_DNA"/>
</dbReference>
<keyword evidence="2 7" id="KW-0813">Transport</keyword>
<dbReference type="OrthoDB" id="345255at2"/>
<dbReference type="PANTHER" id="PTHR43386">
    <property type="entry name" value="OLIGOPEPTIDE TRANSPORT SYSTEM PERMEASE PROTEIN APPC"/>
    <property type="match status" value="1"/>
</dbReference>
<dbReference type="SUPFAM" id="SSF161098">
    <property type="entry name" value="MetI-like"/>
    <property type="match status" value="1"/>
</dbReference>
<keyword evidence="5 7" id="KW-1133">Transmembrane helix</keyword>
<dbReference type="Gene3D" id="1.10.3720.10">
    <property type="entry name" value="MetI-like"/>
    <property type="match status" value="1"/>
</dbReference>
<protein>
    <submittedName>
        <fullName evidence="9">ABC transporter permease</fullName>
    </submittedName>
</protein>
<evidence type="ECO:0000313" key="10">
    <source>
        <dbReference type="Proteomes" id="UP000232196"/>
    </source>
</evidence>
<keyword evidence="3" id="KW-1003">Cell membrane</keyword>
<dbReference type="Proteomes" id="UP000232196">
    <property type="component" value="Unassembled WGS sequence"/>
</dbReference>